<keyword evidence="1" id="KW-1133">Transmembrane helix</keyword>
<feature type="transmembrane region" description="Helical" evidence="1">
    <location>
        <begin position="6"/>
        <end position="30"/>
    </location>
</feature>
<protein>
    <submittedName>
        <fullName evidence="2">Uncharacterized protein</fullName>
    </submittedName>
</protein>
<reference evidence="2 3" key="1">
    <citation type="journal article" date="2012" name="New Phytol.">
        <title>Insight into trade-off between wood decay and parasitism from the genome of a fungal forest pathogen.</title>
        <authorList>
            <person name="Olson A."/>
            <person name="Aerts A."/>
            <person name="Asiegbu F."/>
            <person name="Belbahri L."/>
            <person name="Bouzid O."/>
            <person name="Broberg A."/>
            <person name="Canback B."/>
            <person name="Coutinho P.M."/>
            <person name="Cullen D."/>
            <person name="Dalman K."/>
            <person name="Deflorio G."/>
            <person name="van Diepen L.T."/>
            <person name="Dunand C."/>
            <person name="Duplessis S."/>
            <person name="Durling M."/>
            <person name="Gonthier P."/>
            <person name="Grimwood J."/>
            <person name="Fossdal C.G."/>
            <person name="Hansson D."/>
            <person name="Henrissat B."/>
            <person name="Hietala A."/>
            <person name="Himmelstrand K."/>
            <person name="Hoffmeister D."/>
            <person name="Hogberg N."/>
            <person name="James T.Y."/>
            <person name="Karlsson M."/>
            <person name="Kohler A."/>
            <person name="Kues U."/>
            <person name="Lee Y.H."/>
            <person name="Lin Y.C."/>
            <person name="Lind M."/>
            <person name="Lindquist E."/>
            <person name="Lombard V."/>
            <person name="Lucas S."/>
            <person name="Lunden K."/>
            <person name="Morin E."/>
            <person name="Murat C."/>
            <person name="Park J."/>
            <person name="Raffaello T."/>
            <person name="Rouze P."/>
            <person name="Salamov A."/>
            <person name="Schmutz J."/>
            <person name="Solheim H."/>
            <person name="Stahlberg J."/>
            <person name="Velez H."/>
            <person name="de Vries R.P."/>
            <person name="Wiebenga A."/>
            <person name="Woodward S."/>
            <person name="Yakovlev I."/>
            <person name="Garbelotto M."/>
            <person name="Martin F."/>
            <person name="Grigoriev I.V."/>
            <person name="Stenlid J."/>
        </authorList>
    </citation>
    <scope>NUCLEOTIDE SEQUENCE [LARGE SCALE GENOMIC DNA]</scope>
    <source>
        <strain evidence="2 3">TC 32-1</strain>
    </source>
</reference>
<dbReference type="AlphaFoldDB" id="W4KC01"/>
<dbReference type="OrthoDB" id="3214103at2759"/>
<keyword evidence="3" id="KW-1185">Reference proteome</keyword>
<dbReference type="InParanoid" id="W4KC01"/>
<name>W4KC01_HETIT</name>
<dbReference type="GeneID" id="20673371"/>
<accession>W4KC01</accession>
<dbReference type="EMBL" id="KI925457">
    <property type="protein sequence ID" value="ETW82860.1"/>
    <property type="molecule type" value="Genomic_DNA"/>
</dbReference>
<dbReference type="KEGG" id="hir:HETIRDRAFT_416899"/>
<keyword evidence="1" id="KW-0472">Membrane</keyword>
<proteinExistence type="predicted"/>
<sequence length="110" mass="12202">MGDIMAYVGLGLSLLINVVAISSIGITAWRHRQSLMSNLGQSSRRTQVEKILILVIESSLLYCLANVILTSCRTICLPGHNPLSQHMWPISTHIAASIFFVIFEPWHDNA</sequence>
<dbReference type="HOGENOM" id="CLU_2171404_0_0_1"/>
<evidence type="ECO:0000256" key="1">
    <source>
        <dbReference type="SAM" id="Phobius"/>
    </source>
</evidence>
<evidence type="ECO:0000313" key="3">
    <source>
        <dbReference type="Proteomes" id="UP000030671"/>
    </source>
</evidence>
<feature type="transmembrane region" description="Helical" evidence="1">
    <location>
        <begin position="51"/>
        <end position="69"/>
    </location>
</feature>
<keyword evidence="1" id="KW-0812">Transmembrane</keyword>
<dbReference type="Proteomes" id="UP000030671">
    <property type="component" value="Unassembled WGS sequence"/>
</dbReference>
<evidence type="ECO:0000313" key="2">
    <source>
        <dbReference type="EMBL" id="ETW82860.1"/>
    </source>
</evidence>
<gene>
    <name evidence="2" type="ORF">HETIRDRAFT_416899</name>
</gene>
<dbReference type="RefSeq" id="XP_009545172.1">
    <property type="nucleotide sequence ID" value="XM_009546877.1"/>
</dbReference>
<organism evidence="2 3">
    <name type="scientific">Heterobasidion irregulare (strain TC 32-1)</name>
    <dbReference type="NCBI Taxonomy" id="747525"/>
    <lineage>
        <taxon>Eukaryota</taxon>
        <taxon>Fungi</taxon>
        <taxon>Dikarya</taxon>
        <taxon>Basidiomycota</taxon>
        <taxon>Agaricomycotina</taxon>
        <taxon>Agaricomycetes</taxon>
        <taxon>Russulales</taxon>
        <taxon>Bondarzewiaceae</taxon>
        <taxon>Heterobasidion</taxon>
        <taxon>Heterobasidion annosum species complex</taxon>
    </lineage>
</organism>